<keyword evidence="2" id="KW-0472">Membrane</keyword>
<dbReference type="GO" id="GO:0016020">
    <property type="term" value="C:membrane"/>
    <property type="evidence" value="ECO:0007669"/>
    <property type="project" value="InterPro"/>
</dbReference>
<feature type="transmembrane region" description="Helical" evidence="2">
    <location>
        <begin position="33"/>
        <end position="50"/>
    </location>
</feature>
<feature type="transmembrane region" description="Helical" evidence="2">
    <location>
        <begin position="174"/>
        <end position="193"/>
    </location>
</feature>
<dbReference type="PROSITE" id="PS00379">
    <property type="entry name" value="CDP_ALCOHOL_P_TRANSF"/>
    <property type="match status" value="1"/>
</dbReference>
<feature type="transmembrane region" description="Helical" evidence="2">
    <location>
        <begin position="134"/>
        <end position="154"/>
    </location>
</feature>
<dbReference type="InterPro" id="IPR043130">
    <property type="entry name" value="CDP-OH_PTrfase_TM_dom"/>
</dbReference>
<dbReference type="InterPro" id="IPR048254">
    <property type="entry name" value="CDP_ALCOHOL_P_TRANSF_CS"/>
</dbReference>
<dbReference type="AlphaFoldDB" id="A0A381QAB0"/>
<sequence>MPVYVLTGASKRPDALTSGAQGTFVLGSFVRSWFYWTVSPVVRASLAVGLGPTFYNLLGVAFGIGAGVAFASGNVTLGGWGVLLGGMADVLDGRIARAGGLADARGVFLDSTLDRFAEIGAFVGLAVLFRSSSFTLAMVVIAMGGSLLVSYARARGESQGVVCKLGVMQRAERLLLLGLGGLLDPTVSRLWGADSVGTLLVPVLGLVAVGTVGTAIFRTVWIARALRASD</sequence>
<protein>
    <recommendedName>
        <fullName evidence="4">CDP-alcohol phosphatidyltransferase family protein</fullName>
    </recommendedName>
</protein>
<feature type="transmembrane region" description="Helical" evidence="2">
    <location>
        <begin position="199"/>
        <end position="221"/>
    </location>
</feature>
<gene>
    <name evidence="3" type="ORF">METZ01_LOCUS29115</name>
</gene>
<evidence type="ECO:0008006" key="4">
    <source>
        <dbReference type="Google" id="ProtNLM"/>
    </source>
</evidence>
<name>A0A381QAB0_9ZZZZ</name>
<feature type="transmembrane region" description="Helical" evidence="2">
    <location>
        <begin position="57"/>
        <end position="83"/>
    </location>
</feature>
<accession>A0A381QAB0</accession>
<dbReference type="Gene3D" id="1.20.120.1760">
    <property type="match status" value="1"/>
</dbReference>
<proteinExistence type="predicted"/>
<keyword evidence="1" id="KW-0808">Transferase</keyword>
<evidence type="ECO:0000313" key="3">
    <source>
        <dbReference type="EMBL" id="SUZ76261.1"/>
    </source>
</evidence>
<evidence type="ECO:0000256" key="1">
    <source>
        <dbReference type="ARBA" id="ARBA00022679"/>
    </source>
</evidence>
<evidence type="ECO:0000256" key="2">
    <source>
        <dbReference type="SAM" id="Phobius"/>
    </source>
</evidence>
<organism evidence="3">
    <name type="scientific">marine metagenome</name>
    <dbReference type="NCBI Taxonomy" id="408172"/>
    <lineage>
        <taxon>unclassified sequences</taxon>
        <taxon>metagenomes</taxon>
        <taxon>ecological metagenomes</taxon>
    </lineage>
</organism>
<reference evidence="3" key="1">
    <citation type="submission" date="2018-05" db="EMBL/GenBank/DDBJ databases">
        <authorList>
            <person name="Lanie J.A."/>
            <person name="Ng W.-L."/>
            <person name="Kazmierczak K.M."/>
            <person name="Andrzejewski T.M."/>
            <person name="Davidsen T.M."/>
            <person name="Wayne K.J."/>
            <person name="Tettelin H."/>
            <person name="Glass J.I."/>
            <person name="Rusch D."/>
            <person name="Podicherti R."/>
            <person name="Tsui H.-C.T."/>
            <person name="Winkler M.E."/>
        </authorList>
    </citation>
    <scope>NUCLEOTIDE SEQUENCE</scope>
</reference>
<dbReference type="GO" id="GO:0008654">
    <property type="term" value="P:phospholipid biosynthetic process"/>
    <property type="evidence" value="ECO:0007669"/>
    <property type="project" value="InterPro"/>
</dbReference>
<dbReference type="GO" id="GO:0016780">
    <property type="term" value="F:phosphotransferase activity, for other substituted phosphate groups"/>
    <property type="evidence" value="ECO:0007669"/>
    <property type="project" value="InterPro"/>
</dbReference>
<dbReference type="InterPro" id="IPR000462">
    <property type="entry name" value="CDP-OH_P_trans"/>
</dbReference>
<dbReference type="EMBL" id="UINC01001272">
    <property type="protein sequence ID" value="SUZ76261.1"/>
    <property type="molecule type" value="Genomic_DNA"/>
</dbReference>
<keyword evidence="2" id="KW-0812">Transmembrane</keyword>
<keyword evidence="2" id="KW-1133">Transmembrane helix</keyword>
<dbReference type="Pfam" id="PF01066">
    <property type="entry name" value="CDP-OH_P_transf"/>
    <property type="match status" value="1"/>
</dbReference>